<dbReference type="InterPro" id="IPR022637">
    <property type="entry name" value="DNA_polIII_beta_cen"/>
</dbReference>
<keyword evidence="15" id="KW-1185">Reference proteome</keyword>
<dbReference type="GO" id="GO:0009360">
    <property type="term" value="C:DNA polymerase III complex"/>
    <property type="evidence" value="ECO:0007669"/>
    <property type="project" value="InterPro"/>
</dbReference>
<evidence type="ECO:0000259" key="13">
    <source>
        <dbReference type="Pfam" id="PF02768"/>
    </source>
</evidence>
<dbReference type="EMBL" id="OBEI01000001">
    <property type="protein sequence ID" value="SNZ03285.1"/>
    <property type="molecule type" value="Genomic_DNA"/>
</dbReference>
<feature type="domain" description="DNA polymerase III beta sliding clamp N-terminal" evidence="11">
    <location>
        <begin position="1"/>
        <end position="117"/>
    </location>
</feature>
<dbReference type="Pfam" id="PF02767">
    <property type="entry name" value="DNA_pol3_beta_2"/>
    <property type="match status" value="1"/>
</dbReference>
<evidence type="ECO:0000313" key="14">
    <source>
        <dbReference type="EMBL" id="SNZ03285.1"/>
    </source>
</evidence>
<gene>
    <name evidence="14" type="ORF">SAMN06265182_0341</name>
</gene>
<evidence type="ECO:0000256" key="2">
    <source>
        <dbReference type="ARBA" id="ARBA00010752"/>
    </source>
</evidence>
<dbReference type="OrthoDB" id="8421503at2"/>
<protein>
    <recommendedName>
        <fullName evidence="3 10">Beta sliding clamp</fullName>
    </recommendedName>
</protein>
<dbReference type="SMART" id="SM00480">
    <property type="entry name" value="POL3Bc"/>
    <property type="match status" value="1"/>
</dbReference>
<keyword evidence="6 10" id="KW-0548">Nucleotidyltransferase</keyword>
<sequence>MELVIEKSDLQNVLKKAISATEKKSALPILSNFLLEAVDDKLIVQGTDLEVHVSVSVFAKIEKEGKACVNAKKITDISRLLPSNEVYIKLEDSVLKIKSGKTKYSLPVVPSEDFPMMYPFPEDNAFVVSGDDIQKAISKTSYATSKEETRYALQGVLFKSLDGTIDVVATDGHRLALYTINRNGTGDVEIIVPQKALNELKKLLTGLEDVEMAASDQYVFFRTKEWILMSRLLEGAFPDYTKVIPQDFNIEIKLDKKEFLDAVKRVSAVIEGDPKPIKLTLKENTLQLLSKSSEYGEAVDELSVDYTGEEFSIGFNARYLIEAVEVIDGDTVIIRFTTPNAQTLILPKDENDRYKAIVMPMEIA</sequence>
<dbReference type="PANTHER" id="PTHR30478:SF0">
    <property type="entry name" value="BETA SLIDING CLAMP"/>
    <property type="match status" value="1"/>
</dbReference>
<comment type="function">
    <text evidence="10">Confers DNA tethering and processivity to DNA polymerases and other proteins. Acts as a clamp, forming a ring around DNA (a reaction catalyzed by the clamp-loading complex) which diffuses in an ATP-independent manner freely and bidirectionally along dsDNA. Initially characterized for its ability to contact the catalytic subunit of DNA polymerase III (Pol III), a complex, multichain enzyme responsible for most of the replicative synthesis in bacteria; Pol III exhibits 3'-5' exonuclease proofreading activity. The beta chain is required for initiation of replication as well as for processivity of DNA replication.</text>
</comment>
<dbReference type="Pfam" id="PF00712">
    <property type="entry name" value="DNA_pol3_beta"/>
    <property type="match status" value="1"/>
</dbReference>
<dbReference type="InterPro" id="IPR022635">
    <property type="entry name" value="DNA_polIII_beta_C"/>
</dbReference>
<dbReference type="InterPro" id="IPR046938">
    <property type="entry name" value="DNA_clamp_sf"/>
</dbReference>
<evidence type="ECO:0000259" key="12">
    <source>
        <dbReference type="Pfam" id="PF02767"/>
    </source>
</evidence>
<accession>A0A285N1D6</accession>
<dbReference type="PIRSF" id="PIRSF000804">
    <property type="entry name" value="DNA_pol_III_b"/>
    <property type="match status" value="1"/>
</dbReference>
<dbReference type="GO" id="GO:0006271">
    <property type="term" value="P:DNA strand elongation involved in DNA replication"/>
    <property type="evidence" value="ECO:0007669"/>
    <property type="project" value="TreeGrafter"/>
</dbReference>
<evidence type="ECO:0000256" key="1">
    <source>
        <dbReference type="ARBA" id="ARBA00004496"/>
    </source>
</evidence>
<dbReference type="Proteomes" id="UP000219036">
    <property type="component" value="Unassembled WGS sequence"/>
</dbReference>
<evidence type="ECO:0000256" key="7">
    <source>
        <dbReference type="ARBA" id="ARBA00022705"/>
    </source>
</evidence>
<dbReference type="InterPro" id="IPR001001">
    <property type="entry name" value="DNA_polIII_beta"/>
</dbReference>
<evidence type="ECO:0000256" key="6">
    <source>
        <dbReference type="ARBA" id="ARBA00022695"/>
    </source>
</evidence>
<dbReference type="RefSeq" id="WP_096999531.1">
    <property type="nucleotide sequence ID" value="NZ_OBEI01000001.1"/>
</dbReference>
<name>A0A285N1D6_9AQUI</name>
<reference evidence="15" key="1">
    <citation type="submission" date="2017-09" db="EMBL/GenBank/DDBJ databases">
        <authorList>
            <person name="Varghese N."/>
            <person name="Submissions S."/>
        </authorList>
    </citation>
    <scope>NUCLEOTIDE SEQUENCE [LARGE SCALE GENOMIC DNA]</scope>
    <source>
        <strain evidence="15">DSM 15103</strain>
    </source>
</reference>
<dbReference type="NCBIfam" id="TIGR00663">
    <property type="entry name" value="dnan"/>
    <property type="match status" value="1"/>
</dbReference>
<evidence type="ECO:0000256" key="8">
    <source>
        <dbReference type="ARBA" id="ARBA00022932"/>
    </source>
</evidence>
<evidence type="ECO:0000256" key="5">
    <source>
        <dbReference type="ARBA" id="ARBA00022679"/>
    </source>
</evidence>
<keyword evidence="4 10" id="KW-0963">Cytoplasm</keyword>
<dbReference type="Gene3D" id="3.70.10.10">
    <property type="match status" value="1"/>
</dbReference>
<dbReference type="PANTHER" id="PTHR30478">
    <property type="entry name" value="DNA POLYMERASE III SUBUNIT BETA"/>
    <property type="match status" value="1"/>
</dbReference>
<evidence type="ECO:0000313" key="15">
    <source>
        <dbReference type="Proteomes" id="UP000219036"/>
    </source>
</evidence>
<feature type="domain" description="DNA polymerase III beta sliding clamp central" evidence="12">
    <location>
        <begin position="129"/>
        <end position="239"/>
    </location>
</feature>
<organism evidence="14 15">
    <name type="scientific">Persephonella hydrogeniphila</name>
    <dbReference type="NCBI Taxonomy" id="198703"/>
    <lineage>
        <taxon>Bacteria</taxon>
        <taxon>Pseudomonadati</taxon>
        <taxon>Aquificota</taxon>
        <taxon>Aquificia</taxon>
        <taxon>Aquificales</taxon>
        <taxon>Hydrogenothermaceae</taxon>
        <taxon>Persephonella</taxon>
    </lineage>
</organism>
<comment type="subcellular location">
    <subcellularLocation>
        <location evidence="1 10">Cytoplasm</location>
    </subcellularLocation>
</comment>
<dbReference type="SUPFAM" id="SSF55979">
    <property type="entry name" value="DNA clamp"/>
    <property type="match status" value="3"/>
</dbReference>
<keyword evidence="9" id="KW-0238">DNA-binding</keyword>
<proteinExistence type="inferred from homology"/>
<evidence type="ECO:0000256" key="4">
    <source>
        <dbReference type="ARBA" id="ARBA00022490"/>
    </source>
</evidence>
<dbReference type="AlphaFoldDB" id="A0A285N1D6"/>
<comment type="subunit">
    <text evidence="10">Forms a ring-shaped head-to-tail homodimer around DNA.</text>
</comment>
<dbReference type="InterPro" id="IPR022634">
    <property type="entry name" value="DNA_polIII_beta_N"/>
</dbReference>
<dbReference type="Pfam" id="PF02768">
    <property type="entry name" value="DNA_pol3_beta_3"/>
    <property type="match status" value="1"/>
</dbReference>
<evidence type="ECO:0000256" key="9">
    <source>
        <dbReference type="ARBA" id="ARBA00023125"/>
    </source>
</evidence>
<evidence type="ECO:0000256" key="3">
    <source>
        <dbReference type="ARBA" id="ARBA00021035"/>
    </source>
</evidence>
<dbReference type="GO" id="GO:0008408">
    <property type="term" value="F:3'-5' exonuclease activity"/>
    <property type="evidence" value="ECO:0007669"/>
    <property type="project" value="InterPro"/>
</dbReference>
<keyword evidence="8 10" id="KW-0239">DNA-directed DNA polymerase</keyword>
<dbReference type="GO" id="GO:0005737">
    <property type="term" value="C:cytoplasm"/>
    <property type="evidence" value="ECO:0007669"/>
    <property type="project" value="UniProtKB-SubCell"/>
</dbReference>
<keyword evidence="5 10" id="KW-0808">Transferase</keyword>
<dbReference type="CDD" id="cd00140">
    <property type="entry name" value="beta_clamp"/>
    <property type="match status" value="1"/>
</dbReference>
<dbReference type="GO" id="GO:0003887">
    <property type="term" value="F:DNA-directed DNA polymerase activity"/>
    <property type="evidence" value="ECO:0007669"/>
    <property type="project" value="UniProtKB-UniRule"/>
</dbReference>
<dbReference type="GO" id="GO:0003677">
    <property type="term" value="F:DNA binding"/>
    <property type="evidence" value="ECO:0007669"/>
    <property type="project" value="UniProtKB-UniRule"/>
</dbReference>
<comment type="similarity">
    <text evidence="2 10">Belongs to the beta sliding clamp family.</text>
</comment>
<evidence type="ECO:0000256" key="10">
    <source>
        <dbReference type="PIRNR" id="PIRNR000804"/>
    </source>
</evidence>
<feature type="domain" description="DNA polymerase III beta sliding clamp C-terminal" evidence="13">
    <location>
        <begin position="242"/>
        <end position="361"/>
    </location>
</feature>
<evidence type="ECO:0000259" key="11">
    <source>
        <dbReference type="Pfam" id="PF00712"/>
    </source>
</evidence>
<keyword evidence="7 10" id="KW-0235">DNA replication</keyword>
<dbReference type="Gene3D" id="3.10.150.10">
    <property type="entry name" value="DNA Polymerase III, subunit A, domain 2"/>
    <property type="match status" value="1"/>
</dbReference>